<dbReference type="Proteomes" id="UP000078463">
    <property type="component" value="Chromosome"/>
</dbReference>
<dbReference type="InterPro" id="IPR059112">
    <property type="entry name" value="CysZ/EI24"/>
</dbReference>
<gene>
    <name evidence="6" type="ORF">A8O14_04090</name>
</gene>
<feature type="transmembrane region" description="Helical" evidence="5">
    <location>
        <begin position="53"/>
        <end position="75"/>
    </location>
</feature>
<evidence type="ECO:0000256" key="2">
    <source>
        <dbReference type="ARBA" id="ARBA00022692"/>
    </source>
</evidence>
<keyword evidence="7" id="KW-1185">Reference proteome</keyword>
<dbReference type="AlphaFoldDB" id="A0A191UEA5"/>
<accession>A0A191UEA5</accession>
<reference evidence="7" key="1">
    <citation type="submission" date="2016-05" db="EMBL/GenBank/DDBJ databases">
        <title>Polynucleobacter sp. QLW-P1FAT50C-4 genome.</title>
        <authorList>
            <person name="Hahn M.W."/>
        </authorList>
    </citation>
    <scope>NUCLEOTIDE SEQUENCE [LARGE SCALE GENOMIC DNA]</scope>
    <source>
        <strain evidence="7">QLW-P1FAT50C-4</strain>
    </source>
</reference>
<dbReference type="KEGG" id="pwu:A8O14_04090"/>
<feature type="transmembrane region" description="Helical" evidence="5">
    <location>
        <begin position="158"/>
        <end position="179"/>
    </location>
</feature>
<feature type="transmembrane region" description="Helical" evidence="5">
    <location>
        <begin position="23"/>
        <end position="46"/>
    </location>
</feature>
<feature type="transmembrane region" description="Helical" evidence="5">
    <location>
        <begin position="229"/>
        <end position="254"/>
    </location>
</feature>
<keyword evidence="2 5" id="KW-0812">Transmembrane</keyword>
<dbReference type="EMBL" id="CP015922">
    <property type="protein sequence ID" value="ANI99344.1"/>
    <property type="molecule type" value="Genomic_DNA"/>
</dbReference>
<dbReference type="RefSeq" id="WP_068948360.1">
    <property type="nucleotide sequence ID" value="NZ_CP015922.1"/>
</dbReference>
<sequence>MVVLQQVFKSFGLALVGAMHPRMLWLSLRPFLIVSVLWGCLIWLTWTPAIEALSIFLTTSMFTSWIQEGLIWAGFENARAWIAPLFFVMLIIPLITISLLVFIAFSTVPAIVNIVARQPAYQGLERKQGGGFFGSLVYTLWSALICLVLVMLTLPVWWVPPLVAVLPPLLWGWLTMRLMSYDVLAKHASTEERDLLIEKYRWPLLTMGIVSGMLGAVPTFFWATSALALVLFPVVSFVALWIYSLIFVFAALWFSHFLLDALQTLRQDELEKSLTVETRIVDPELPYHGQ</sequence>
<feature type="transmembrane region" description="Helical" evidence="5">
    <location>
        <begin position="200"/>
        <end position="223"/>
    </location>
</feature>
<comment type="subcellular location">
    <subcellularLocation>
        <location evidence="1">Membrane</location>
        <topology evidence="1">Multi-pass membrane protein</topology>
    </subcellularLocation>
</comment>
<protein>
    <recommendedName>
        <fullName evidence="8">EI24 domain-containing protein</fullName>
    </recommendedName>
</protein>
<dbReference type="OrthoDB" id="8565703at2"/>
<feature type="transmembrane region" description="Helical" evidence="5">
    <location>
        <begin position="81"/>
        <end position="112"/>
    </location>
</feature>
<evidence type="ECO:0008006" key="8">
    <source>
        <dbReference type="Google" id="ProtNLM"/>
    </source>
</evidence>
<dbReference type="STRING" id="1743168.A8O14_04090"/>
<evidence type="ECO:0000256" key="3">
    <source>
        <dbReference type="ARBA" id="ARBA00022989"/>
    </source>
</evidence>
<evidence type="ECO:0000256" key="5">
    <source>
        <dbReference type="SAM" id="Phobius"/>
    </source>
</evidence>
<feature type="transmembrane region" description="Helical" evidence="5">
    <location>
        <begin position="132"/>
        <end position="152"/>
    </location>
</feature>
<dbReference type="Pfam" id="PF07264">
    <property type="entry name" value="EI24"/>
    <property type="match status" value="1"/>
</dbReference>
<evidence type="ECO:0000313" key="6">
    <source>
        <dbReference type="EMBL" id="ANI99344.1"/>
    </source>
</evidence>
<evidence type="ECO:0000313" key="7">
    <source>
        <dbReference type="Proteomes" id="UP000078463"/>
    </source>
</evidence>
<name>A0A191UEA5_9BURK</name>
<evidence type="ECO:0000256" key="4">
    <source>
        <dbReference type="ARBA" id="ARBA00023136"/>
    </source>
</evidence>
<proteinExistence type="predicted"/>
<keyword evidence="3 5" id="KW-1133">Transmembrane helix</keyword>
<organism evidence="6 7">
    <name type="scientific">Polynucleobacter wuianus</name>
    <dbReference type="NCBI Taxonomy" id="1743168"/>
    <lineage>
        <taxon>Bacteria</taxon>
        <taxon>Pseudomonadati</taxon>
        <taxon>Pseudomonadota</taxon>
        <taxon>Betaproteobacteria</taxon>
        <taxon>Burkholderiales</taxon>
        <taxon>Burkholderiaceae</taxon>
        <taxon>Polynucleobacter</taxon>
    </lineage>
</organism>
<keyword evidence="4 5" id="KW-0472">Membrane</keyword>
<evidence type="ECO:0000256" key="1">
    <source>
        <dbReference type="ARBA" id="ARBA00004141"/>
    </source>
</evidence>